<evidence type="ECO:0000256" key="2">
    <source>
        <dbReference type="ARBA" id="ARBA00022448"/>
    </source>
</evidence>
<keyword evidence="5 8" id="KW-1133">Transmembrane helix</keyword>
<feature type="transmembrane region" description="Helical" evidence="8">
    <location>
        <begin position="315"/>
        <end position="337"/>
    </location>
</feature>
<evidence type="ECO:0000256" key="8">
    <source>
        <dbReference type="SAM" id="Phobius"/>
    </source>
</evidence>
<keyword evidence="4" id="KW-0249">Electron transport</keyword>
<feature type="region of interest" description="Disordered" evidence="7">
    <location>
        <begin position="215"/>
        <end position="239"/>
    </location>
</feature>
<dbReference type="Pfam" id="PF16010">
    <property type="entry name" value="CDH-cyt"/>
    <property type="match status" value="1"/>
</dbReference>
<keyword evidence="3 8" id="KW-0812">Transmembrane</keyword>
<organism evidence="10 11">
    <name type="scientific">Fonsecaea multimorphosa CBS 102226</name>
    <dbReference type="NCBI Taxonomy" id="1442371"/>
    <lineage>
        <taxon>Eukaryota</taxon>
        <taxon>Fungi</taxon>
        <taxon>Dikarya</taxon>
        <taxon>Ascomycota</taxon>
        <taxon>Pezizomycotina</taxon>
        <taxon>Eurotiomycetes</taxon>
        <taxon>Chaetothyriomycetidae</taxon>
        <taxon>Chaetothyriales</taxon>
        <taxon>Herpotrichiellaceae</taxon>
        <taxon>Fonsecaea</taxon>
    </lineage>
</organism>
<dbReference type="CDD" id="cd09630">
    <property type="entry name" value="CDH_like_cytochrome"/>
    <property type="match status" value="1"/>
</dbReference>
<keyword evidence="6 8" id="KW-0472">Membrane</keyword>
<evidence type="ECO:0000256" key="1">
    <source>
        <dbReference type="ARBA" id="ARBA00004370"/>
    </source>
</evidence>
<sequence>MAVTIVQKLELYLAITTRSRCQPSSREHEFSGISKNGVPYSAYRHYDDRTSAVITVAVNVPSEPTEDADLYFHLEASNIQDWMAIGIGSSMRDSALTFVAYQDSKGLTMTVSPRLATSHVEPEREPVENVTVHVLDGSGVQGGVITADWKCANCRSWVGNSIDIKANRQPMIIAARSSGHPVYSDDMEEPISIHTTFGAFELDLVAATGIAGAPHPPKAAANDLPSKSDEPKVEKNHRLPSYSSGPAHGLLMLTAFAALYPLGIVWLRLLENVRLHALTNTTATILVLGSTGLGIRMSYSGNFMTNFKSTHQLLGLSIAVAILAQLIIGFIHHLFIYPRTRQSSRLSRLHIFLGPVSIVFGCVNGFLGFRFANKSLTIVFWYVVLIIAVYGGVAGTLLWSRTQASGSFSPRLGFHGLTLGPSRLKNGDLGHYNGARGDATAEESAIPLMTAKERDRQADNVLNA</sequence>
<evidence type="ECO:0000256" key="4">
    <source>
        <dbReference type="ARBA" id="ARBA00022982"/>
    </source>
</evidence>
<dbReference type="GeneID" id="27715984"/>
<gene>
    <name evidence="10" type="ORF">Z520_10238</name>
</gene>
<proteinExistence type="predicted"/>
<feature type="transmembrane region" description="Helical" evidence="8">
    <location>
        <begin position="378"/>
        <end position="399"/>
    </location>
</feature>
<feature type="transmembrane region" description="Helical" evidence="8">
    <location>
        <begin position="349"/>
        <end position="372"/>
    </location>
</feature>
<dbReference type="GO" id="GO:0016020">
    <property type="term" value="C:membrane"/>
    <property type="evidence" value="ECO:0007669"/>
    <property type="project" value="UniProtKB-SubCell"/>
</dbReference>
<evidence type="ECO:0000313" key="10">
    <source>
        <dbReference type="EMBL" id="KIX93901.1"/>
    </source>
</evidence>
<evidence type="ECO:0000259" key="9">
    <source>
        <dbReference type="SMART" id="SM00665"/>
    </source>
</evidence>
<evidence type="ECO:0000256" key="7">
    <source>
        <dbReference type="SAM" id="MobiDB-lite"/>
    </source>
</evidence>
<name>A0A0D2I9R0_9EURO</name>
<keyword evidence="11" id="KW-1185">Reference proteome</keyword>
<evidence type="ECO:0000313" key="11">
    <source>
        <dbReference type="Proteomes" id="UP000053411"/>
    </source>
</evidence>
<reference evidence="10 11" key="1">
    <citation type="submission" date="2015-01" db="EMBL/GenBank/DDBJ databases">
        <title>The Genome Sequence of Fonsecaea multimorphosa CBS 102226.</title>
        <authorList>
            <consortium name="The Broad Institute Genomics Platform"/>
            <person name="Cuomo C."/>
            <person name="de Hoog S."/>
            <person name="Gorbushina A."/>
            <person name="Stielow B."/>
            <person name="Teixiera M."/>
            <person name="Abouelleil A."/>
            <person name="Chapman S.B."/>
            <person name="Priest M."/>
            <person name="Young S.K."/>
            <person name="Wortman J."/>
            <person name="Nusbaum C."/>
            <person name="Birren B."/>
        </authorList>
    </citation>
    <scope>NUCLEOTIDE SEQUENCE [LARGE SCALE GENOMIC DNA]</scope>
    <source>
        <strain evidence="10 11">CBS 102226</strain>
    </source>
</reference>
<keyword evidence="2" id="KW-0813">Transport</keyword>
<dbReference type="EMBL" id="KN848090">
    <property type="protein sequence ID" value="KIX93901.1"/>
    <property type="molecule type" value="Genomic_DNA"/>
</dbReference>
<dbReference type="SUPFAM" id="SSF49344">
    <property type="entry name" value="CBD9-like"/>
    <property type="match status" value="1"/>
</dbReference>
<evidence type="ECO:0000256" key="3">
    <source>
        <dbReference type="ARBA" id="ARBA00022692"/>
    </source>
</evidence>
<dbReference type="OrthoDB" id="19261at2759"/>
<dbReference type="RefSeq" id="XP_016628024.1">
    <property type="nucleotide sequence ID" value="XM_016780731.1"/>
</dbReference>
<dbReference type="AlphaFoldDB" id="A0A0D2I9R0"/>
<accession>A0A0D2I9R0</accession>
<dbReference type="InterPro" id="IPR015920">
    <property type="entry name" value="Cellobiose_DH-like_cyt"/>
</dbReference>
<dbReference type="Gene3D" id="2.60.40.1210">
    <property type="entry name" value="Cellobiose dehydrogenase, cytochrome domain"/>
    <property type="match status" value="1"/>
</dbReference>
<dbReference type="Pfam" id="PF03188">
    <property type="entry name" value="Cytochrom_B561"/>
    <property type="match status" value="1"/>
</dbReference>
<feature type="transmembrane region" description="Helical" evidence="8">
    <location>
        <begin position="250"/>
        <end position="270"/>
    </location>
</feature>
<evidence type="ECO:0000256" key="6">
    <source>
        <dbReference type="ARBA" id="ARBA00023136"/>
    </source>
</evidence>
<dbReference type="Proteomes" id="UP000053411">
    <property type="component" value="Unassembled WGS sequence"/>
</dbReference>
<feature type="compositionally biased region" description="Basic and acidic residues" evidence="7">
    <location>
        <begin position="226"/>
        <end position="237"/>
    </location>
</feature>
<dbReference type="InterPro" id="IPR006593">
    <property type="entry name" value="Cyt_b561/ferric_Rdtase_TM"/>
</dbReference>
<dbReference type="Gene3D" id="1.20.120.1770">
    <property type="match status" value="1"/>
</dbReference>
<dbReference type="PANTHER" id="PTHR47797:SF1">
    <property type="entry name" value="CYTOCHROME B561 DOMAIN-CONTAINING PROTEIN-RELATED"/>
    <property type="match status" value="1"/>
</dbReference>
<dbReference type="PANTHER" id="PTHR47797">
    <property type="entry name" value="DEHYDROGENASE, PUTATIVE (AFU_ORTHOLOGUE AFUA_8G05805)-RELATED"/>
    <property type="match status" value="1"/>
</dbReference>
<dbReference type="STRING" id="1442371.A0A0D2I9R0"/>
<comment type="subcellular location">
    <subcellularLocation>
        <location evidence="1">Membrane</location>
    </subcellularLocation>
</comment>
<dbReference type="SMART" id="SM00665">
    <property type="entry name" value="B561"/>
    <property type="match status" value="1"/>
</dbReference>
<feature type="transmembrane region" description="Helical" evidence="8">
    <location>
        <begin position="277"/>
        <end position="295"/>
    </location>
</feature>
<protein>
    <recommendedName>
        <fullName evidence="9">Cytochrome b561 domain-containing protein</fullName>
    </recommendedName>
</protein>
<evidence type="ECO:0000256" key="5">
    <source>
        <dbReference type="ARBA" id="ARBA00022989"/>
    </source>
</evidence>
<dbReference type="VEuPathDB" id="FungiDB:Z520_10238"/>
<dbReference type="CDD" id="cd08760">
    <property type="entry name" value="Cyt_b561_FRRS1_like"/>
    <property type="match status" value="1"/>
</dbReference>
<feature type="domain" description="Cytochrome b561" evidence="9">
    <location>
        <begin position="247"/>
        <end position="369"/>
    </location>
</feature>